<evidence type="ECO:0000256" key="10">
    <source>
        <dbReference type="ARBA" id="ARBA00023027"/>
    </source>
</evidence>
<evidence type="ECO:0000313" key="14">
    <source>
        <dbReference type="EMBL" id="ACL69698.1"/>
    </source>
</evidence>
<feature type="binding site" evidence="12">
    <location>
        <position position="219"/>
    </location>
    <ligand>
        <name>FMN</name>
        <dbReference type="ChEBI" id="CHEBI:58210"/>
    </ligand>
</feature>
<dbReference type="GO" id="GO:0044205">
    <property type="term" value="P:'de novo' UMP biosynthetic process"/>
    <property type="evidence" value="ECO:0007669"/>
    <property type="project" value="UniProtKB-UniRule"/>
</dbReference>
<feature type="binding site" evidence="12">
    <location>
        <begin position="267"/>
        <end position="268"/>
    </location>
    <ligand>
        <name>FMN</name>
        <dbReference type="ChEBI" id="CHEBI:58210"/>
    </ligand>
</feature>
<dbReference type="PANTHER" id="PTHR48109">
    <property type="entry name" value="DIHYDROOROTATE DEHYDROGENASE (QUINONE), MITOCHONDRIAL-RELATED"/>
    <property type="match status" value="1"/>
</dbReference>
<dbReference type="GO" id="GO:0004589">
    <property type="term" value="F:dihydroorotate dehydrogenase (NAD+) activity"/>
    <property type="evidence" value="ECO:0007669"/>
    <property type="project" value="UniProtKB-EC"/>
</dbReference>
<dbReference type="STRING" id="373903.Hore_09420"/>
<comment type="catalytic activity">
    <reaction evidence="11">
        <text>(S)-dihydroorotate + NAD(+) = orotate + NADH + H(+)</text>
        <dbReference type="Rhea" id="RHEA:13513"/>
        <dbReference type="ChEBI" id="CHEBI:15378"/>
        <dbReference type="ChEBI" id="CHEBI:30839"/>
        <dbReference type="ChEBI" id="CHEBI:30864"/>
        <dbReference type="ChEBI" id="CHEBI:57540"/>
        <dbReference type="ChEBI" id="CHEBI:57945"/>
        <dbReference type="EC" id="1.3.1.14"/>
    </reaction>
</comment>
<dbReference type="KEGG" id="hor:Hore_09420"/>
<dbReference type="PROSITE" id="PS00912">
    <property type="entry name" value="DHODEHASE_2"/>
    <property type="match status" value="1"/>
</dbReference>
<organism evidence="14 15">
    <name type="scientific">Halothermothrix orenii (strain H 168 / OCM 544 / DSM 9562)</name>
    <dbReference type="NCBI Taxonomy" id="373903"/>
    <lineage>
        <taxon>Bacteria</taxon>
        <taxon>Bacillati</taxon>
        <taxon>Bacillota</taxon>
        <taxon>Clostridia</taxon>
        <taxon>Halanaerobiales</taxon>
        <taxon>Halothermotrichaceae</taxon>
        <taxon>Halothermothrix</taxon>
    </lineage>
</organism>
<dbReference type="InterPro" id="IPR050074">
    <property type="entry name" value="DHO_dehydrogenase"/>
</dbReference>
<evidence type="ECO:0000256" key="9">
    <source>
        <dbReference type="ARBA" id="ARBA00023002"/>
    </source>
</evidence>
<dbReference type="Pfam" id="PF01180">
    <property type="entry name" value="DHO_dh"/>
    <property type="match status" value="1"/>
</dbReference>
<feature type="binding site" evidence="12">
    <location>
        <position position="47"/>
    </location>
    <ligand>
        <name>substrate</name>
    </ligand>
</feature>
<dbReference type="NCBIfam" id="TIGR01037">
    <property type="entry name" value="pyrD_sub1_fam"/>
    <property type="match status" value="1"/>
</dbReference>
<dbReference type="InterPro" id="IPR049622">
    <property type="entry name" value="Dihydroorotate_DH_I"/>
</dbReference>
<feature type="binding site" evidence="12">
    <location>
        <begin position="47"/>
        <end position="48"/>
    </location>
    <ligand>
        <name>FMN</name>
        <dbReference type="ChEBI" id="CHEBI:58210"/>
    </ligand>
</feature>
<feature type="binding site" evidence="12">
    <location>
        <position position="23"/>
    </location>
    <ligand>
        <name>FMN</name>
        <dbReference type="ChEBI" id="CHEBI:58210"/>
    </ligand>
</feature>
<dbReference type="InterPro" id="IPR012135">
    <property type="entry name" value="Dihydroorotate_DH_1_2"/>
</dbReference>
<feature type="binding site" evidence="12">
    <location>
        <begin position="245"/>
        <end position="246"/>
    </location>
    <ligand>
        <name>FMN</name>
        <dbReference type="ChEBI" id="CHEBI:58210"/>
    </ligand>
</feature>
<dbReference type="InterPro" id="IPR001295">
    <property type="entry name" value="Dihydroorotate_DH_CS"/>
</dbReference>
<comment type="catalytic activity">
    <reaction evidence="12">
        <text>(S)-dihydroorotate + A = orotate + AH2</text>
        <dbReference type="Rhea" id="RHEA:18073"/>
        <dbReference type="ChEBI" id="CHEBI:13193"/>
        <dbReference type="ChEBI" id="CHEBI:17499"/>
        <dbReference type="ChEBI" id="CHEBI:30839"/>
        <dbReference type="ChEBI" id="CHEBI:30864"/>
    </reaction>
</comment>
<comment type="function">
    <text evidence="1">Catalyzes the conversion of dihydroorotate to orotate with NAD(+) as electron acceptor.</text>
</comment>
<comment type="cofactor">
    <cofactor evidence="12">
        <name>FMN</name>
        <dbReference type="ChEBI" id="CHEBI:58210"/>
    </cofactor>
    <text evidence="12">Binds 1 FMN per subunit.</text>
</comment>
<feature type="binding site" evidence="12">
    <location>
        <position position="101"/>
    </location>
    <ligand>
        <name>FMN</name>
        <dbReference type="ChEBI" id="CHEBI:58210"/>
    </ligand>
</feature>
<feature type="binding site" evidence="12">
    <location>
        <position position="129"/>
    </location>
    <ligand>
        <name>substrate</name>
    </ligand>
</feature>
<evidence type="ECO:0000256" key="8">
    <source>
        <dbReference type="ARBA" id="ARBA00022975"/>
    </source>
</evidence>
<comment type="subcellular location">
    <subcellularLocation>
        <location evidence="2 12">Cytoplasm</location>
    </subcellularLocation>
</comment>
<gene>
    <name evidence="12" type="primary">pyrD</name>
    <name evidence="14" type="ordered locus">Hore_09420</name>
</gene>
<keyword evidence="8 12" id="KW-0665">Pyrimidine biosynthesis</keyword>
<keyword evidence="15" id="KW-1185">Reference proteome</keyword>
<dbReference type="CDD" id="cd04740">
    <property type="entry name" value="DHOD_1B_like"/>
    <property type="match status" value="1"/>
</dbReference>
<dbReference type="GO" id="GO:0006207">
    <property type="term" value="P:'de novo' pyrimidine nucleobase biosynthetic process"/>
    <property type="evidence" value="ECO:0007669"/>
    <property type="project" value="InterPro"/>
</dbReference>
<proteinExistence type="inferred from homology"/>
<dbReference type="Proteomes" id="UP000000719">
    <property type="component" value="Chromosome"/>
</dbReference>
<sequence length="304" mass="32155">MDRIDLSVDLGPLSLKNPVMTASGTCGYGIEFKDYYDLNKLGAIVIKGLTLKPCSGNLNPRIAETTGGLLNSIGLENPGIESFIKNYIGVLRDFKIPVIVNISGHAVEDFARLADKLAPYSEISALEVNVSCPNLAGGGMAFGTDSELVYRVTKKVKENYPGSVIVKLSPNVTDIVEIARAAESAGADVLSLINTLLGMAIDVEKQKPVLGNIFGGLSGPAIKPVALRMVYQVAQQVEIPIIGMGGIMSGKDALEFILAGASAVAVGTANLVDPLAGQKVLREIHDYLIKHNIERIGELKGKAL</sequence>
<dbReference type="PANTHER" id="PTHR48109:SF1">
    <property type="entry name" value="DIHYDROOROTATE DEHYDROGENASE (FUMARATE)"/>
    <property type="match status" value="1"/>
</dbReference>
<dbReference type="EC" id="1.3.-.-" evidence="12"/>
<keyword evidence="6 12" id="KW-0285">Flavoprotein</keyword>
<feature type="binding site" evidence="12">
    <location>
        <begin position="194"/>
        <end position="195"/>
    </location>
    <ligand>
        <name>substrate</name>
    </ligand>
</feature>
<dbReference type="AlphaFoldDB" id="B8CWM9"/>
<dbReference type="InterPro" id="IPR005720">
    <property type="entry name" value="Dihydroorotate_DH_cat"/>
</dbReference>
<evidence type="ECO:0000256" key="7">
    <source>
        <dbReference type="ARBA" id="ARBA00022643"/>
    </source>
</evidence>
<feature type="binding site" evidence="12">
    <location>
        <position position="193"/>
    </location>
    <ligand>
        <name>FMN</name>
        <dbReference type="ChEBI" id="CHEBI:58210"/>
    </ligand>
</feature>
<reference evidence="14 15" key="1">
    <citation type="journal article" date="2009" name="PLoS ONE">
        <title>Genome analysis of the anaerobic thermohalophilic bacterium Halothermothrix orenii.</title>
        <authorList>
            <person name="Mavromatis K."/>
            <person name="Ivanova N."/>
            <person name="Anderson I."/>
            <person name="Lykidis A."/>
            <person name="Hooper S.D."/>
            <person name="Sun H."/>
            <person name="Kunin V."/>
            <person name="Lapidus A."/>
            <person name="Hugenholtz P."/>
            <person name="Patel B."/>
            <person name="Kyrpides N.C."/>
        </authorList>
    </citation>
    <scope>NUCLEOTIDE SEQUENCE [LARGE SCALE GENOMIC DNA]</scope>
    <source>
        <strain evidence="15">H 168 / OCM 544 / DSM 9562</strain>
    </source>
</reference>
<dbReference type="UniPathway" id="UPA00070"/>
<feature type="domain" description="Dihydroorotate dehydrogenase catalytic" evidence="13">
    <location>
        <begin position="7"/>
        <end position="288"/>
    </location>
</feature>
<feature type="binding site" evidence="12">
    <location>
        <position position="167"/>
    </location>
    <ligand>
        <name>FMN</name>
        <dbReference type="ChEBI" id="CHEBI:58210"/>
    </ligand>
</feature>
<evidence type="ECO:0000256" key="3">
    <source>
        <dbReference type="ARBA" id="ARBA00004715"/>
    </source>
</evidence>
<dbReference type="OrthoDB" id="9794954at2"/>
<feature type="binding site" evidence="12">
    <location>
        <position position="129"/>
    </location>
    <ligand>
        <name>FMN</name>
        <dbReference type="ChEBI" id="CHEBI:58210"/>
    </ligand>
</feature>
<evidence type="ECO:0000256" key="4">
    <source>
        <dbReference type="ARBA" id="ARBA00008008"/>
    </source>
</evidence>
<evidence type="ECO:0000256" key="1">
    <source>
        <dbReference type="ARBA" id="ARBA00003616"/>
    </source>
</evidence>
<dbReference type="HOGENOM" id="CLU_042042_0_0_9"/>
<dbReference type="PIRSF" id="PIRSF000164">
    <property type="entry name" value="DHO_oxidase"/>
    <property type="match status" value="1"/>
</dbReference>
<evidence type="ECO:0000256" key="12">
    <source>
        <dbReference type="HAMAP-Rule" id="MF_00224"/>
    </source>
</evidence>
<dbReference type="FunFam" id="3.20.20.70:FF:000027">
    <property type="entry name" value="Dihydropyrimidine dehydrogenase [NADP(+)]"/>
    <property type="match status" value="1"/>
</dbReference>
<dbReference type="EMBL" id="CP001098">
    <property type="protein sequence ID" value="ACL69698.1"/>
    <property type="molecule type" value="Genomic_DNA"/>
</dbReference>
<comment type="pathway">
    <text evidence="3">Pyrimidine metabolism; UMP biosynthesis via de novo pathway; orotate from (S)-dihydroorotate (NAD(+) route): step 1/1.</text>
</comment>
<dbReference type="RefSeq" id="WP_012635884.1">
    <property type="nucleotide sequence ID" value="NC_011899.1"/>
</dbReference>
<dbReference type="InterPro" id="IPR033888">
    <property type="entry name" value="DHOD_1B"/>
</dbReference>
<dbReference type="InterPro" id="IPR013785">
    <property type="entry name" value="Aldolase_TIM"/>
</dbReference>
<dbReference type="NCBIfam" id="NF005574">
    <property type="entry name" value="PRK07259.1"/>
    <property type="match status" value="1"/>
</dbReference>
<dbReference type="InterPro" id="IPR024920">
    <property type="entry name" value="Dihydroorotate_DH_1"/>
</dbReference>
<dbReference type="eggNOG" id="COG0167">
    <property type="taxonomic scope" value="Bacteria"/>
</dbReference>
<evidence type="ECO:0000256" key="11">
    <source>
        <dbReference type="ARBA" id="ARBA00048996"/>
    </source>
</evidence>
<protein>
    <recommendedName>
        <fullName evidence="12">Dihydroorotate dehydrogenase</fullName>
        <shortName evidence="12">DHOD</shortName>
        <shortName evidence="12">DHODase</shortName>
        <shortName evidence="12">DHOdehase</shortName>
        <ecNumber evidence="12">1.3.-.-</ecNumber>
    </recommendedName>
</protein>
<dbReference type="HAMAP" id="MF_00224">
    <property type="entry name" value="DHO_dh_type1"/>
    <property type="match status" value="1"/>
</dbReference>
<accession>B8CWM9</accession>
<evidence type="ECO:0000259" key="13">
    <source>
        <dbReference type="Pfam" id="PF01180"/>
    </source>
</evidence>
<evidence type="ECO:0000313" key="15">
    <source>
        <dbReference type="Proteomes" id="UP000000719"/>
    </source>
</evidence>
<feature type="active site" description="Nucleophile" evidence="12">
    <location>
        <position position="132"/>
    </location>
</feature>
<keyword evidence="7 12" id="KW-0288">FMN</keyword>
<evidence type="ECO:0000256" key="2">
    <source>
        <dbReference type="ARBA" id="ARBA00004496"/>
    </source>
</evidence>
<evidence type="ECO:0000256" key="6">
    <source>
        <dbReference type="ARBA" id="ARBA00022630"/>
    </source>
</evidence>
<keyword evidence="5 12" id="KW-0963">Cytoplasm</keyword>
<comment type="similarity">
    <text evidence="4 12">Belongs to the dihydroorotate dehydrogenase family. Type 1 subfamily.</text>
</comment>
<evidence type="ECO:0000256" key="5">
    <source>
        <dbReference type="ARBA" id="ARBA00022490"/>
    </source>
</evidence>
<dbReference type="SUPFAM" id="SSF51395">
    <property type="entry name" value="FMN-linked oxidoreductases"/>
    <property type="match status" value="1"/>
</dbReference>
<feature type="binding site" evidence="12">
    <location>
        <begin position="71"/>
        <end position="75"/>
    </location>
    <ligand>
        <name>substrate</name>
    </ligand>
</feature>
<keyword evidence="10" id="KW-0520">NAD</keyword>
<keyword evidence="9 12" id="KW-0560">Oxidoreductase</keyword>
<dbReference type="GO" id="GO:0005737">
    <property type="term" value="C:cytoplasm"/>
    <property type="evidence" value="ECO:0007669"/>
    <property type="project" value="UniProtKB-SubCell"/>
</dbReference>
<name>B8CWM9_HALOH</name>
<dbReference type="Gene3D" id="3.20.20.70">
    <property type="entry name" value="Aldolase class I"/>
    <property type="match status" value="1"/>
</dbReference>